<evidence type="ECO:0000256" key="6">
    <source>
        <dbReference type="ARBA" id="ARBA00022840"/>
    </source>
</evidence>
<dbReference type="InterPro" id="IPR014729">
    <property type="entry name" value="Rossmann-like_a/b/a_fold"/>
</dbReference>
<dbReference type="HAMAP" id="MF_00123">
    <property type="entry name" value="Arg_tRNA_synth"/>
    <property type="match status" value="1"/>
</dbReference>
<comment type="subunit">
    <text evidence="10">Monomer.</text>
</comment>
<keyword evidence="6 10" id="KW-0067">ATP-binding</keyword>
<accession>F1T4R9</accession>
<dbReference type="InterPro" id="IPR009080">
    <property type="entry name" value="tRNAsynth_Ia_anticodon-bd"/>
</dbReference>
<dbReference type="PRINTS" id="PR01038">
    <property type="entry name" value="TRNASYNTHARG"/>
</dbReference>
<evidence type="ECO:0000313" key="14">
    <source>
        <dbReference type="EMBL" id="EGF23713.1"/>
    </source>
</evidence>
<dbReference type="InterPro" id="IPR036695">
    <property type="entry name" value="Arg-tRNA-synth_N_sf"/>
</dbReference>
<dbReference type="SMART" id="SM00836">
    <property type="entry name" value="DALR_1"/>
    <property type="match status" value="1"/>
</dbReference>
<dbReference type="GeneID" id="93210261"/>
<dbReference type="InterPro" id="IPR005148">
    <property type="entry name" value="Arg-tRNA-synth_N"/>
</dbReference>
<reference evidence="14 15" key="1">
    <citation type="submission" date="2011-02" db="EMBL/GenBank/DDBJ databases">
        <authorList>
            <person name="Muzny D."/>
            <person name="Qin X."/>
            <person name="Buhay C."/>
            <person name="Dugan-Rocha S."/>
            <person name="Ding Y."/>
            <person name="Chen G."/>
            <person name="Hawes A."/>
            <person name="Holder M."/>
            <person name="Jhangiani S."/>
            <person name="Johnson A."/>
            <person name="Khan Z."/>
            <person name="Li Z."/>
            <person name="Liu W."/>
            <person name="Liu X."/>
            <person name="Perez L."/>
            <person name="Shen H."/>
            <person name="Wang Q."/>
            <person name="Watt J."/>
            <person name="Xi L."/>
            <person name="Xin Y."/>
            <person name="Zhou J."/>
            <person name="Deng J."/>
            <person name="Jiang H."/>
            <person name="Liu Y."/>
            <person name="Qu J."/>
            <person name="Song X.-Z."/>
            <person name="Zhang L."/>
            <person name="Villasana D."/>
            <person name="Johnson A."/>
            <person name="Liu J."/>
            <person name="Liyanage D."/>
            <person name="Lorensuhewa L."/>
            <person name="Robinson T."/>
            <person name="Song A."/>
            <person name="Song B.-B."/>
            <person name="Dinh H."/>
            <person name="Thornton R."/>
            <person name="Coyle M."/>
            <person name="Francisco L."/>
            <person name="Jackson L."/>
            <person name="Javaid M."/>
            <person name="Korchina V."/>
            <person name="Kovar C."/>
            <person name="Mata R."/>
            <person name="Mathew T."/>
            <person name="Ngo R."/>
            <person name="Nguyen L."/>
            <person name="Nguyen N."/>
            <person name="Okwuonu G."/>
            <person name="Ongeri F."/>
            <person name="Pham C."/>
            <person name="Simmons D."/>
            <person name="Wilczek-Boney K."/>
            <person name="Hale W."/>
            <person name="Jakkamsetti A."/>
            <person name="Pham P."/>
            <person name="Ruth R."/>
            <person name="San Lucas F."/>
            <person name="Warren J."/>
            <person name="Zhang J."/>
            <person name="Zhao Z."/>
            <person name="Zhou C."/>
            <person name="Zhu D."/>
            <person name="Lee S."/>
            <person name="Bess C."/>
            <person name="Blankenburg K."/>
            <person name="Forbes L."/>
            <person name="Fu Q."/>
            <person name="Gubbala S."/>
            <person name="Hirani K."/>
            <person name="Jayaseelan J.C."/>
            <person name="Lara F."/>
            <person name="Munidasa M."/>
            <person name="Palculict T."/>
            <person name="Patil S."/>
            <person name="Pu L.-L."/>
            <person name="Saada N."/>
            <person name="Tang L."/>
            <person name="Weissenberger G."/>
            <person name="Zhu Y."/>
            <person name="Hemphill L."/>
            <person name="Shang Y."/>
            <person name="Youmans B."/>
            <person name="Ayvaz T."/>
            <person name="Ross M."/>
            <person name="Santibanez J."/>
            <person name="Aqrawi P."/>
            <person name="Gross S."/>
            <person name="Joshi V."/>
            <person name="Fowler G."/>
            <person name="Nazareth L."/>
            <person name="Reid J."/>
            <person name="Worley K."/>
            <person name="Petrosino J."/>
            <person name="Highlander S."/>
            <person name="Gibbs R."/>
        </authorList>
    </citation>
    <scope>NUCLEOTIDE SEQUENCE [LARGE SCALE GENOMIC DNA]</scope>
    <source>
        <strain evidence="14 15">DSM 15829</strain>
    </source>
</reference>
<evidence type="ECO:0000256" key="3">
    <source>
        <dbReference type="ARBA" id="ARBA00022490"/>
    </source>
</evidence>
<dbReference type="OrthoDB" id="9803211at2"/>
<dbReference type="Gene3D" id="3.40.50.620">
    <property type="entry name" value="HUPs"/>
    <property type="match status" value="1"/>
</dbReference>
<dbReference type="NCBIfam" id="TIGR00456">
    <property type="entry name" value="argS"/>
    <property type="match status" value="1"/>
</dbReference>
<dbReference type="Pfam" id="PF03485">
    <property type="entry name" value="Arg_tRNA_synt_N"/>
    <property type="match status" value="1"/>
</dbReference>
<dbReference type="InterPro" id="IPR001412">
    <property type="entry name" value="aa-tRNA-synth_I_CS"/>
</dbReference>
<dbReference type="GO" id="GO:0004814">
    <property type="term" value="F:arginine-tRNA ligase activity"/>
    <property type="evidence" value="ECO:0007669"/>
    <property type="project" value="UniProtKB-UniRule"/>
</dbReference>
<dbReference type="EMBL" id="ACGK02000001">
    <property type="protein sequence ID" value="EGF23713.1"/>
    <property type="molecule type" value="Genomic_DNA"/>
</dbReference>
<feature type="domain" description="DALR anticodon binding" evidence="12">
    <location>
        <begin position="478"/>
        <end position="615"/>
    </location>
</feature>
<evidence type="ECO:0000256" key="1">
    <source>
        <dbReference type="ARBA" id="ARBA00004496"/>
    </source>
</evidence>
<dbReference type="CDD" id="cd00671">
    <property type="entry name" value="ArgRS_core"/>
    <property type="match status" value="1"/>
</dbReference>
<comment type="catalytic activity">
    <reaction evidence="9 10">
        <text>tRNA(Arg) + L-arginine + ATP = L-arginyl-tRNA(Arg) + AMP + diphosphate</text>
        <dbReference type="Rhea" id="RHEA:20301"/>
        <dbReference type="Rhea" id="RHEA-COMP:9658"/>
        <dbReference type="Rhea" id="RHEA-COMP:9673"/>
        <dbReference type="ChEBI" id="CHEBI:30616"/>
        <dbReference type="ChEBI" id="CHEBI:32682"/>
        <dbReference type="ChEBI" id="CHEBI:33019"/>
        <dbReference type="ChEBI" id="CHEBI:78442"/>
        <dbReference type="ChEBI" id="CHEBI:78513"/>
        <dbReference type="ChEBI" id="CHEBI:456215"/>
        <dbReference type="EC" id="6.1.1.19"/>
    </reaction>
</comment>
<keyword evidence="8 10" id="KW-0030">Aminoacyl-tRNA synthetase</keyword>
<dbReference type="PANTHER" id="PTHR11956:SF5">
    <property type="entry name" value="ARGININE--TRNA LIGASE, CYTOPLASMIC"/>
    <property type="match status" value="1"/>
</dbReference>
<dbReference type="eggNOG" id="COG0018">
    <property type="taxonomic scope" value="Bacteria"/>
</dbReference>
<dbReference type="RefSeq" id="WP_006302841.1">
    <property type="nucleotide sequence ID" value="NZ_ACGK02000001.1"/>
</dbReference>
<sequence length="615" mass="68793">MPEAINDLVLCALKDAQASSDLPDFKIEDACIERPADADHGDWSSTVALRTARLAHMAPAKIAQIIVDHLPENKEVEKVEIAGPGFINFYLKAAASNDVINDVRAQGSRWGSCDDGHGFKINYEFISANPTGPLHVGHGRWAALGDSICNVLDFCGYDVFREYYINDHGSQMDVFGGSVAMRYVQLCQIMQEKSCDSNKAYELLLQDREEYVLDEDDSHPEKHPFMDAFNEHLGGNSYGGDYIIEIAKEFYDADGDAWYKVDEEKRCDAFRERAYQAMLSRIKKTCHNVRCDFDLWFSERSLYDKNEQGVSLVDKAFARLDEMGYLYKTDDGALWFKSTAFGDDKDRVLIKSNGDYTYFASDVAYHWNKFDRGAQLSIDLWGSDHHGYIARVTNVCDALGFKGQFKVDLGQFVNLLRNGEPVRMSKRRGTMVPFDELIAEVGVDATRYTLVSKSSNQTIDFDIEAVKEKSNANPVFYVQYAHARICSILRHAAGVSEEEAKSLGMDAVAQKAIGNACDLSLLVHPMEAALTRKLSEFPELISGCARDRAPFRITHFCEELAGAFHGFYANCQVLSSEGRQIDPELSRARLAACDAVRINLEVALKLIGVSAPDVM</sequence>
<dbReference type="InterPro" id="IPR001278">
    <property type="entry name" value="Arg-tRNA-ligase"/>
</dbReference>
<evidence type="ECO:0000256" key="2">
    <source>
        <dbReference type="ARBA" id="ARBA00005594"/>
    </source>
</evidence>
<comment type="caution">
    <text evidence="14">The sequence shown here is derived from an EMBL/GenBank/DDBJ whole genome shotgun (WGS) entry which is preliminary data.</text>
</comment>
<evidence type="ECO:0000256" key="5">
    <source>
        <dbReference type="ARBA" id="ARBA00022741"/>
    </source>
</evidence>
<keyword evidence="4 10" id="KW-0436">Ligase</keyword>
<comment type="subcellular location">
    <subcellularLocation>
        <location evidence="1 10">Cytoplasm</location>
    </subcellularLocation>
</comment>
<evidence type="ECO:0000256" key="10">
    <source>
        <dbReference type="HAMAP-Rule" id="MF_00123"/>
    </source>
</evidence>
<protein>
    <recommendedName>
        <fullName evidence="10">Arginine--tRNA ligase</fullName>
        <ecNumber evidence="10">6.1.1.19</ecNumber>
    </recommendedName>
    <alternativeName>
        <fullName evidence="10">Arginyl-tRNA synthetase</fullName>
        <shortName evidence="10">ArgRS</shortName>
    </alternativeName>
</protein>
<evidence type="ECO:0000259" key="12">
    <source>
        <dbReference type="SMART" id="SM00836"/>
    </source>
</evidence>
<dbReference type="Gene3D" id="1.10.730.10">
    <property type="entry name" value="Isoleucyl-tRNA Synthetase, Domain 1"/>
    <property type="match status" value="1"/>
</dbReference>
<feature type="domain" description="Arginyl tRNA synthetase N-terminal" evidence="13">
    <location>
        <begin position="3"/>
        <end position="91"/>
    </location>
</feature>
<dbReference type="Proteomes" id="UP000005947">
    <property type="component" value="Unassembled WGS sequence"/>
</dbReference>
<dbReference type="FunFam" id="1.10.730.10:FF:000008">
    <property type="entry name" value="Arginine--tRNA ligase"/>
    <property type="match status" value="1"/>
</dbReference>
<dbReference type="GO" id="GO:0005737">
    <property type="term" value="C:cytoplasm"/>
    <property type="evidence" value="ECO:0007669"/>
    <property type="project" value="UniProtKB-SubCell"/>
</dbReference>
<dbReference type="EC" id="6.1.1.19" evidence="10"/>
<dbReference type="SUPFAM" id="SSF47323">
    <property type="entry name" value="Anticodon-binding domain of a subclass of class I aminoacyl-tRNA synthetases"/>
    <property type="match status" value="1"/>
</dbReference>
<dbReference type="PROSITE" id="PS00178">
    <property type="entry name" value="AA_TRNA_LIGASE_I"/>
    <property type="match status" value="1"/>
</dbReference>
<proteinExistence type="inferred from homology"/>
<dbReference type="SMART" id="SM01016">
    <property type="entry name" value="Arg_tRNA_synt_N"/>
    <property type="match status" value="1"/>
</dbReference>
<organism evidence="14 15">
    <name type="scientific">Fannyhessea vaginae DSM 15829</name>
    <dbReference type="NCBI Taxonomy" id="525256"/>
    <lineage>
        <taxon>Bacteria</taxon>
        <taxon>Bacillati</taxon>
        <taxon>Actinomycetota</taxon>
        <taxon>Coriobacteriia</taxon>
        <taxon>Coriobacteriales</taxon>
        <taxon>Atopobiaceae</taxon>
        <taxon>Fannyhessea</taxon>
    </lineage>
</organism>
<dbReference type="PANTHER" id="PTHR11956">
    <property type="entry name" value="ARGINYL-TRNA SYNTHETASE"/>
    <property type="match status" value="1"/>
</dbReference>
<dbReference type="GO" id="GO:0006420">
    <property type="term" value="P:arginyl-tRNA aminoacylation"/>
    <property type="evidence" value="ECO:0007669"/>
    <property type="project" value="UniProtKB-UniRule"/>
</dbReference>
<dbReference type="GO" id="GO:0005524">
    <property type="term" value="F:ATP binding"/>
    <property type="evidence" value="ECO:0007669"/>
    <property type="project" value="UniProtKB-UniRule"/>
</dbReference>
<evidence type="ECO:0000256" key="11">
    <source>
        <dbReference type="RuleBase" id="RU363038"/>
    </source>
</evidence>
<dbReference type="SUPFAM" id="SSF52374">
    <property type="entry name" value="Nucleotidylyl transferase"/>
    <property type="match status" value="1"/>
</dbReference>
<dbReference type="AlphaFoldDB" id="F1T4R9"/>
<dbReference type="InterPro" id="IPR035684">
    <property type="entry name" value="ArgRS_core"/>
</dbReference>
<keyword evidence="15" id="KW-1185">Reference proteome</keyword>
<name>F1T4R9_9ACTN</name>
<comment type="similarity">
    <text evidence="2 10 11">Belongs to the class-I aminoacyl-tRNA synthetase family.</text>
</comment>
<dbReference type="SUPFAM" id="SSF55190">
    <property type="entry name" value="Arginyl-tRNA synthetase (ArgRS), N-terminal 'additional' domain"/>
    <property type="match status" value="1"/>
</dbReference>
<gene>
    <name evidence="10 14" type="primary">argS</name>
    <name evidence="14" type="ORF">HMPREF0091_10660</name>
</gene>
<keyword evidence="3 10" id="KW-0963">Cytoplasm</keyword>
<dbReference type="Pfam" id="PF00750">
    <property type="entry name" value="tRNA-synt_1d"/>
    <property type="match status" value="1"/>
</dbReference>
<keyword evidence="5 10" id="KW-0547">Nucleotide-binding</keyword>
<evidence type="ECO:0000256" key="7">
    <source>
        <dbReference type="ARBA" id="ARBA00022917"/>
    </source>
</evidence>
<evidence type="ECO:0000256" key="8">
    <source>
        <dbReference type="ARBA" id="ARBA00023146"/>
    </source>
</evidence>
<feature type="short sequence motif" description="'HIGH' region" evidence="10">
    <location>
        <begin position="128"/>
        <end position="138"/>
    </location>
</feature>
<evidence type="ECO:0000313" key="15">
    <source>
        <dbReference type="Proteomes" id="UP000005947"/>
    </source>
</evidence>
<evidence type="ECO:0000256" key="4">
    <source>
        <dbReference type="ARBA" id="ARBA00022598"/>
    </source>
</evidence>
<evidence type="ECO:0000259" key="13">
    <source>
        <dbReference type="SMART" id="SM01016"/>
    </source>
</evidence>
<dbReference type="Gene3D" id="3.30.1360.70">
    <property type="entry name" value="Arginyl tRNA synthetase N-terminal domain"/>
    <property type="match status" value="1"/>
</dbReference>
<keyword evidence="7 10" id="KW-0648">Protein biosynthesis</keyword>
<dbReference type="Pfam" id="PF05746">
    <property type="entry name" value="DALR_1"/>
    <property type="match status" value="1"/>
</dbReference>
<evidence type="ECO:0000256" key="9">
    <source>
        <dbReference type="ARBA" id="ARBA00049339"/>
    </source>
</evidence>
<dbReference type="InterPro" id="IPR008909">
    <property type="entry name" value="DALR_anticod-bd"/>
</dbReference>